<evidence type="ECO:0000256" key="2">
    <source>
        <dbReference type="ARBA" id="ARBA00022840"/>
    </source>
</evidence>
<feature type="repeat" description="ANK" evidence="3">
    <location>
        <begin position="243"/>
        <end position="275"/>
    </location>
</feature>
<proteinExistence type="predicted"/>
<feature type="compositionally biased region" description="Polar residues" evidence="4">
    <location>
        <begin position="139"/>
        <end position="166"/>
    </location>
</feature>
<dbReference type="Pfam" id="PF07724">
    <property type="entry name" value="AAA_2"/>
    <property type="match status" value="1"/>
</dbReference>
<feature type="region of interest" description="Disordered" evidence="4">
    <location>
        <begin position="47"/>
        <end position="126"/>
    </location>
</feature>
<reference evidence="6" key="1">
    <citation type="submission" date="2015-01" db="EMBL/GenBank/DDBJ databases">
        <authorList>
            <person name="Durling Mikael"/>
        </authorList>
    </citation>
    <scope>NUCLEOTIDE SEQUENCE</scope>
</reference>
<sequence>MEEQNPSPDQIQDVMDGCDCTAEKAVYLLGRANNDVARAKRHHYLYTRFLQSPTPPTPSTPSSESTTPGRDQDQQSNKSSSHSFESKNFREEEPAPRPESRNSQPPAPSKTPQSPVEGGEGASLHPSEELNSLVYGMPSETSQKSLPLNLSQPQPALDTKNATPESSEIGDPVSTEPVEWDFSLPLLPHPGDLSQVVTEENDTFSPSVLAAAVQHNAAPQHVRNYLDSYGPESVKSQINDEVDGIPPVFYAVSSHNDSLVRLLLDYGADPSALHGLSGVPLLAFSIIHGEISQMDTSKIVAILLSYGASPKVIPKWIYSPYDRDQSGNPPSEVSEDEHNNLTAWCTEAAAKKLSKANITQRYYLDRAAKTKPPSEKRRQVARLRNSERLLGIPYFIIGQPIATDFLIRRLVAYLTLPSKRPLVLCFAGPSGHGKTELARQLGTLLSLSLEVVDCTVMNREIELWGPRAPYSGSENGSPLNNFLAAHSGRRCIVFMDEFEKTTREIHQSLLVPWDNGEYRDRRNNNRIDCSNTIWIMATNALDETILDFCLKNEAIVGQDQSEQARLSKKLSRQLQEDFLQYFDAPVTGRVSEFVPFLPFTHGEQAVITHKCLLELADDLRRPVSLSKGREEQLVGNIRLSIRKDASVCLALAQEHYHKKLGARSLKAGAKKVEQVILDAYLDEDEEIKETEEMRDFFIDYHAGEIIAKAGRTIKA</sequence>
<keyword evidence="3" id="KW-0040">ANK repeat</keyword>
<dbReference type="InterPro" id="IPR027417">
    <property type="entry name" value="P-loop_NTPase"/>
</dbReference>
<dbReference type="InterPro" id="IPR001270">
    <property type="entry name" value="ClpA/B"/>
</dbReference>
<dbReference type="InterPro" id="IPR002110">
    <property type="entry name" value="Ankyrin_rpt"/>
</dbReference>
<dbReference type="SMART" id="SM00248">
    <property type="entry name" value="ANK"/>
    <property type="match status" value="2"/>
</dbReference>
<dbReference type="Gene3D" id="1.25.40.20">
    <property type="entry name" value="Ankyrin repeat-containing domain"/>
    <property type="match status" value="1"/>
</dbReference>
<dbReference type="PANTHER" id="PTHR11638">
    <property type="entry name" value="ATP-DEPENDENT CLP PROTEASE"/>
    <property type="match status" value="1"/>
</dbReference>
<evidence type="ECO:0000259" key="5">
    <source>
        <dbReference type="SMART" id="SM00382"/>
    </source>
</evidence>
<accession>A0A0B7K9L0</accession>
<keyword evidence="1" id="KW-0547">Nucleotide-binding</keyword>
<dbReference type="GO" id="GO:0005524">
    <property type="term" value="F:ATP binding"/>
    <property type="evidence" value="ECO:0007669"/>
    <property type="project" value="UniProtKB-KW"/>
</dbReference>
<organism evidence="6">
    <name type="scientific">Bionectria ochroleuca</name>
    <name type="common">Gliocladium roseum</name>
    <dbReference type="NCBI Taxonomy" id="29856"/>
    <lineage>
        <taxon>Eukaryota</taxon>
        <taxon>Fungi</taxon>
        <taxon>Dikarya</taxon>
        <taxon>Ascomycota</taxon>
        <taxon>Pezizomycotina</taxon>
        <taxon>Sordariomycetes</taxon>
        <taxon>Hypocreomycetidae</taxon>
        <taxon>Hypocreales</taxon>
        <taxon>Bionectriaceae</taxon>
        <taxon>Clonostachys</taxon>
    </lineage>
</organism>
<dbReference type="PRINTS" id="PR00300">
    <property type="entry name" value="CLPPROTEASEA"/>
</dbReference>
<dbReference type="InterPro" id="IPR036770">
    <property type="entry name" value="Ankyrin_rpt-contain_sf"/>
</dbReference>
<protein>
    <recommendedName>
        <fullName evidence="5">AAA+ ATPase domain-containing protein</fullName>
    </recommendedName>
</protein>
<dbReference type="InterPro" id="IPR003959">
    <property type="entry name" value="ATPase_AAA_core"/>
</dbReference>
<evidence type="ECO:0000256" key="1">
    <source>
        <dbReference type="ARBA" id="ARBA00022741"/>
    </source>
</evidence>
<dbReference type="PROSITE" id="PS50088">
    <property type="entry name" value="ANK_REPEAT"/>
    <property type="match status" value="1"/>
</dbReference>
<dbReference type="AlphaFoldDB" id="A0A0B7K9L0"/>
<evidence type="ECO:0000256" key="4">
    <source>
        <dbReference type="SAM" id="MobiDB-lite"/>
    </source>
</evidence>
<dbReference type="InterPro" id="IPR003593">
    <property type="entry name" value="AAA+_ATPase"/>
</dbReference>
<dbReference type="Gene3D" id="3.40.50.300">
    <property type="entry name" value="P-loop containing nucleotide triphosphate hydrolases"/>
    <property type="match status" value="1"/>
</dbReference>
<gene>
    <name evidence="6" type="ORF">BN869_000007668_1</name>
</gene>
<dbReference type="PROSITE" id="PS50297">
    <property type="entry name" value="ANK_REP_REGION"/>
    <property type="match status" value="1"/>
</dbReference>
<dbReference type="GO" id="GO:0034605">
    <property type="term" value="P:cellular response to heat"/>
    <property type="evidence" value="ECO:0007669"/>
    <property type="project" value="TreeGrafter"/>
</dbReference>
<dbReference type="GO" id="GO:0016887">
    <property type="term" value="F:ATP hydrolysis activity"/>
    <property type="evidence" value="ECO:0007669"/>
    <property type="project" value="InterPro"/>
</dbReference>
<keyword evidence="2" id="KW-0067">ATP-binding</keyword>
<dbReference type="GO" id="GO:0005737">
    <property type="term" value="C:cytoplasm"/>
    <property type="evidence" value="ECO:0007669"/>
    <property type="project" value="TreeGrafter"/>
</dbReference>
<dbReference type="PANTHER" id="PTHR11638:SF18">
    <property type="entry name" value="HEAT SHOCK PROTEIN 104"/>
    <property type="match status" value="1"/>
</dbReference>
<dbReference type="EMBL" id="CDPU01000024">
    <property type="protein sequence ID" value="CEO51610.1"/>
    <property type="molecule type" value="Genomic_DNA"/>
</dbReference>
<evidence type="ECO:0000256" key="3">
    <source>
        <dbReference type="PROSITE-ProRule" id="PRU00023"/>
    </source>
</evidence>
<dbReference type="SMART" id="SM00382">
    <property type="entry name" value="AAA"/>
    <property type="match status" value="1"/>
</dbReference>
<dbReference type="SUPFAM" id="SSF48403">
    <property type="entry name" value="Ankyrin repeat"/>
    <property type="match status" value="1"/>
</dbReference>
<feature type="compositionally biased region" description="Basic and acidic residues" evidence="4">
    <location>
        <begin position="84"/>
        <end position="100"/>
    </location>
</feature>
<name>A0A0B7K9L0_BIOOC</name>
<evidence type="ECO:0000313" key="6">
    <source>
        <dbReference type="EMBL" id="CEO51610.1"/>
    </source>
</evidence>
<feature type="domain" description="AAA+ ATPase" evidence="5">
    <location>
        <begin position="420"/>
        <end position="560"/>
    </location>
</feature>
<feature type="region of interest" description="Disordered" evidence="4">
    <location>
        <begin position="139"/>
        <end position="176"/>
    </location>
</feature>
<dbReference type="SUPFAM" id="SSF52540">
    <property type="entry name" value="P-loop containing nucleoside triphosphate hydrolases"/>
    <property type="match status" value="1"/>
</dbReference>
<dbReference type="InterPro" id="IPR050130">
    <property type="entry name" value="ClpA_ClpB"/>
</dbReference>